<reference evidence="2" key="3">
    <citation type="submission" date="2016-07" db="EMBL/GenBank/DDBJ databases">
        <title>Evolution of pathogenesis and genome organization in the Tremellales.</title>
        <authorList>
            <person name="Cuomo C."/>
            <person name="Litvintseva A."/>
            <person name="Heitman J."/>
            <person name="Chen Y."/>
            <person name="Sun S."/>
            <person name="Springer D."/>
            <person name="Dromer F."/>
            <person name="Young S."/>
            <person name="Zeng Q."/>
            <person name="Chapman S."/>
            <person name="Gujja S."/>
            <person name="Saif S."/>
            <person name="Birren B."/>
        </authorList>
    </citation>
    <scope>NUCLEOTIDE SEQUENCE</scope>
    <source>
        <strain evidence="2">CBS 10737</strain>
    </source>
</reference>
<reference evidence="3" key="4">
    <citation type="submission" date="2024-02" db="EMBL/GenBank/DDBJ databases">
        <title>Comparative genomics of Cryptococcus and Kwoniella reveals pathogenesis evolution and contrasting modes of karyotype evolution via chromosome fusion or intercentromeric recombination.</title>
        <authorList>
            <person name="Coelho M.A."/>
            <person name="David-Palma M."/>
            <person name="Shea T."/>
            <person name="Bowers K."/>
            <person name="McGinley-Smith S."/>
            <person name="Mohammad A.W."/>
            <person name="Gnirke A."/>
            <person name="Yurkov A.M."/>
            <person name="Nowrousian M."/>
            <person name="Sun S."/>
            <person name="Cuomo C.A."/>
            <person name="Heitman J."/>
        </authorList>
    </citation>
    <scope>NUCLEOTIDE SEQUENCE</scope>
    <source>
        <strain evidence="3">CBS 10737</strain>
    </source>
</reference>
<evidence type="ECO:0000256" key="1">
    <source>
        <dbReference type="SAM" id="Phobius"/>
    </source>
</evidence>
<sequence>MATSTFTPFQRHLTFFAVQPDRTRITFYSAFRAALTLGLNVPFSIVLALTMRFYWAQNPFRPVNISSIPRSAGPTHLQHTQLTQSKYTPDELVKIYEDSSFRSVSWWQRTVLDRPHIQSFANWSKGADGMVSRDQVEEFQTGSWQQRVVIKRREKKNPVPFIYGGPLLVGPHSWAVKHLFGVHVYDNLTHLKDIINPAPDPPHNLSTAIEHPPEAYGAVIPGIRRIDEDAALLLGHRAD</sequence>
<dbReference type="AlphaFoldDB" id="A0A1B9HTW5"/>
<keyword evidence="1" id="KW-0812">Transmembrane</keyword>
<evidence type="ECO:0000313" key="2">
    <source>
        <dbReference type="EMBL" id="OCF46712.1"/>
    </source>
</evidence>
<protein>
    <submittedName>
        <fullName evidence="2">Uncharacterized protein</fullName>
    </submittedName>
</protein>
<reference evidence="2" key="1">
    <citation type="submission" date="2013-07" db="EMBL/GenBank/DDBJ databases">
        <title>The Genome Sequence of Cryptococcus pinus CBS10737.</title>
        <authorList>
            <consortium name="The Broad Institute Genome Sequencing Platform"/>
            <person name="Cuomo C."/>
            <person name="Litvintseva A."/>
            <person name="Chen Y."/>
            <person name="Heitman J."/>
            <person name="Sun S."/>
            <person name="Springer D."/>
            <person name="Dromer F."/>
            <person name="Young S.K."/>
            <person name="Zeng Q."/>
            <person name="Gargeya S."/>
            <person name="Fitzgerald M."/>
            <person name="Abouelleil A."/>
            <person name="Alvarado L."/>
            <person name="Berlin A.M."/>
            <person name="Chapman S.B."/>
            <person name="Dewar J."/>
            <person name="Goldberg J."/>
            <person name="Griggs A."/>
            <person name="Gujja S."/>
            <person name="Hansen M."/>
            <person name="Howarth C."/>
            <person name="Imamovic A."/>
            <person name="Larimer J."/>
            <person name="McCowan C."/>
            <person name="Murphy C."/>
            <person name="Pearson M."/>
            <person name="Priest M."/>
            <person name="Roberts A."/>
            <person name="Saif S."/>
            <person name="Shea T."/>
            <person name="Sykes S."/>
            <person name="Wortman J."/>
            <person name="Nusbaum C."/>
            <person name="Birren B."/>
        </authorList>
    </citation>
    <scope>NUCLEOTIDE SEQUENCE [LARGE SCALE GENOMIC DNA]</scope>
    <source>
        <strain evidence="2">CBS 10737</strain>
    </source>
</reference>
<accession>A0A1B9HTW5</accession>
<dbReference type="KEGG" id="kpin:30175468"/>
<dbReference type="RefSeq" id="XP_019007931.1">
    <property type="nucleotide sequence ID" value="XM_019158793.1"/>
</dbReference>
<keyword evidence="4" id="KW-1185">Reference proteome</keyword>
<reference evidence="3" key="2">
    <citation type="submission" date="2013-07" db="EMBL/GenBank/DDBJ databases">
        <authorList>
            <consortium name="The Broad Institute Genome Sequencing Platform"/>
            <person name="Cuomo C."/>
            <person name="Litvintseva A."/>
            <person name="Chen Y."/>
            <person name="Heitman J."/>
            <person name="Sun S."/>
            <person name="Springer D."/>
            <person name="Dromer F."/>
            <person name="Young S.K."/>
            <person name="Zeng Q."/>
            <person name="Gargeya S."/>
            <person name="Fitzgerald M."/>
            <person name="Abouelleil A."/>
            <person name="Alvarado L."/>
            <person name="Berlin A.M."/>
            <person name="Chapman S.B."/>
            <person name="Dewar J."/>
            <person name="Goldberg J."/>
            <person name="Griggs A."/>
            <person name="Gujja S."/>
            <person name="Hansen M."/>
            <person name="Howarth C."/>
            <person name="Imamovic A."/>
            <person name="Larimer J."/>
            <person name="McCowan C."/>
            <person name="Murphy C."/>
            <person name="Pearson M."/>
            <person name="Priest M."/>
            <person name="Roberts A."/>
            <person name="Saif S."/>
            <person name="Shea T."/>
            <person name="Sykes S."/>
            <person name="Wortman J."/>
            <person name="Nusbaum C."/>
            <person name="Birren B."/>
        </authorList>
    </citation>
    <scope>NUCLEOTIDE SEQUENCE</scope>
    <source>
        <strain evidence="3">CBS 10737</strain>
    </source>
</reference>
<keyword evidence="1" id="KW-1133">Transmembrane helix</keyword>
<proteinExistence type="predicted"/>
<gene>
    <name evidence="2" type="ORF">I206_07099</name>
    <name evidence="3" type="ORF">I206_106297</name>
</gene>
<dbReference type="GeneID" id="30175468"/>
<name>A0A1B9HTW5_9TREE</name>
<dbReference type="EMBL" id="CP144527">
    <property type="protein sequence ID" value="WWC72335.1"/>
    <property type="molecule type" value="Genomic_DNA"/>
</dbReference>
<evidence type="ECO:0000313" key="4">
    <source>
        <dbReference type="Proteomes" id="UP000094020"/>
    </source>
</evidence>
<organism evidence="2">
    <name type="scientific">Kwoniella pini CBS 10737</name>
    <dbReference type="NCBI Taxonomy" id="1296096"/>
    <lineage>
        <taxon>Eukaryota</taxon>
        <taxon>Fungi</taxon>
        <taxon>Dikarya</taxon>
        <taxon>Basidiomycota</taxon>
        <taxon>Agaricomycotina</taxon>
        <taxon>Tremellomycetes</taxon>
        <taxon>Tremellales</taxon>
        <taxon>Cryptococcaceae</taxon>
        <taxon>Kwoniella</taxon>
    </lineage>
</organism>
<evidence type="ECO:0000313" key="3">
    <source>
        <dbReference type="EMBL" id="WWC72335.1"/>
    </source>
</evidence>
<dbReference type="Proteomes" id="UP000094020">
    <property type="component" value="Chromosome 9"/>
</dbReference>
<dbReference type="OrthoDB" id="2561193at2759"/>
<keyword evidence="1" id="KW-0472">Membrane</keyword>
<dbReference type="EMBL" id="KI894015">
    <property type="protein sequence ID" value="OCF46712.1"/>
    <property type="molecule type" value="Genomic_DNA"/>
</dbReference>
<feature type="transmembrane region" description="Helical" evidence="1">
    <location>
        <begin position="33"/>
        <end position="55"/>
    </location>
</feature>